<evidence type="ECO:0000313" key="2">
    <source>
        <dbReference type="Proteomes" id="UP001497623"/>
    </source>
</evidence>
<organism evidence="1 2">
    <name type="scientific">Meganyctiphanes norvegica</name>
    <name type="common">Northern krill</name>
    <name type="synonym">Thysanopoda norvegica</name>
    <dbReference type="NCBI Taxonomy" id="48144"/>
    <lineage>
        <taxon>Eukaryota</taxon>
        <taxon>Metazoa</taxon>
        <taxon>Ecdysozoa</taxon>
        <taxon>Arthropoda</taxon>
        <taxon>Crustacea</taxon>
        <taxon>Multicrustacea</taxon>
        <taxon>Malacostraca</taxon>
        <taxon>Eumalacostraca</taxon>
        <taxon>Eucarida</taxon>
        <taxon>Euphausiacea</taxon>
        <taxon>Euphausiidae</taxon>
        <taxon>Meganyctiphanes</taxon>
    </lineage>
</organism>
<sequence>MGPSRLDTLRTCLLAKGYDKDTVDIMLKQHRDSSIRQYQSVWGKFLEFLLGKGISHSEVRICHVFSFLTVQVTQFKRQYRTIAVYRCALKAPLLFRFGLDLDSKESESYMRGLFNFRPPRRRADMPAWSLSDLLGYLSTSKFEPLEGLPLRDLTKKTLALIMLSTGRRVSEVAAISRVHKRRDGRIYLLWQEDFRAKAESAGFTPEDPSIGVLDRNNRSNALCPVRAWDAYRSQRPFMFPGGLGIVFGPSAKARCNFFLRN</sequence>
<dbReference type="PANTHER" id="PTHR35617">
    <property type="entry name" value="PHAGE_INTEGRASE DOMAIN-CONTAINING PROTEIN"/>
    <property type="match status" value="1"/>
</dbReference>
<dbReference type="EMBL" id="CAXKWB010100059">
    <property type="protein sequence ID" value="CAL4223987.1"/>
    <property type="molecule type" value="Genomic_DNA"/>
</dbReference>
<proteinExistence type="predicted"/>
<name>A0AAV2SM52_MEGNR</name>
<accession>A0AAV2SM52</accession>
<keyword evidence="2" id="KW-1185">Reference proteome</keyword>
<dbReference type="GO" id="GO:0003677">
    <property type="term" value="F:DNA binding"/>
    <property type="evidence" value="ECO:0007669"/>
    <property type="project" value="InterPro"/>
</dbReference>
<comment type="caution">
    <text evidence="1">The sequence shown here is derived from an EMBL/GenBank/DDBJ whole genome shotgun (WGS) entry which is preliminary data.</text>
</comment>
<gene>
    <name evidence="1" type="ORF">MNOR_LOCUS39290</name>
</gene>
<reference evidence="1 2" key="1">
    <citation type="submission" date="2024-05" db="EMBL/GenBank/DDBJ databases">
        <authorList>
            <person name="Wallberg A."/>
        </authorList>
    </citation>
    <scope>NUCLEOTIDE SEQUENCE [LARGE SCALE GENOMIC DNA]</scope>
</reference>
<protein>
    <submittedName>
        <fullName evidence="1">Uncharacterized protein</fullName>
    </submittedName>
</protein>
<dbReference type="AlphaFoldDB" id="A0AAV2SM52"/>
<dbReference type="Proteomes" id="UP001497623">
    <property type="component" value="Unassembled WGS sequence"/>
</dbReference>
<dbReference type="PANTHER" id="PTHR35617:SF3">
    <property type="entry name" value="CORE-BINDING (CB) DOMAIN-CONTAINING PROTEIN"/>
    <property type="match status" value="1"/>
</dbReference>
<dbReference type="InterPro" id="IPR011010">
    <property type="entry name" value="DNA_brk_join_enz"/>
</dbReference>
<evidence type="ECO:0000313" key="1">
    <source>
        <dbReference type="EMBL" id="CAL4223987.1"/>
    </source>
</evidence>
<dbReference type="SUPFAM" id="SSF56349">
    <property type="entry name" value="DNA breaking-rejoining enzymes"/>
    <property type="match status" value="1"/>
</dbReference>